<evidence type="ECO:0000256" key="2">
    <source>
        <dbReference type="ARBA" id="ARBA00022741"/>
    </source>
</evidence>
<evidence type="ECO:0000256" key="1">
    <source>
        <dbReference type="ARBA" id="ARBA00015647"/>
    </source>
</evidence>
<evidence type="ECO:0000313" key="6">
    <source>
        <dbReference type="EMBL" id="CAD7234485.1"/>
    </source>
</evidence>
<dbReference type="SUPFAM" id="SSF50692">
    <property type="entry name" value="ADC-like"/>
    <property type="match status" value="1"/>
</dbReference>
<dbReference type="Gene3D" id="2.40.40.20">
    <property type="match status" value="1"/>
</dbReference>
<evidence type="ECO:0000256" key="3">
    <source>
        <dbReference type="ARBA" id="ARBA00022840"/>
    </source>
</evidence>
<dbReference type="PANTHER" id="PTHR21299">
    <property type="entry name" value="CYTIDYLATE KINASE/PANTOATE-BETA-ALANINE LIGASE"/>
    <property type="match status" value="1"/>
</dbReference>
<dbReference type="InterPro" id="IPR009010">
    <property type="entry name" value="Asp_de-COase-like_dom_sf"/>
</dbReference>
<name>A0A7R8WME0_9CRUS</name>
<reference evidence="6" key="1">
    <citation type="submission" date="2020-11" db="EMBL/GenBank/DDBJ databases">
        <authorList>
            <person name="Tran Van P."/>
        </authorList>
    </citation>
    <scope>NUCLEOTIDE SEQUENCE</scope>
</reference>
<dbReference type="GO" id="GO:0005524">
    <property type="term" value="F:ATP binding"/>
    <property type="evidence" value="ECO:0007669"/>
    <property type="project" value="UniProtKB-KW"/>
</dbReference>
<dbReference type="GO" id="GO:0015940">
    <property type="term" value="P:pantothenate biosynthetic process"/>
    <property type="evidence" value="ECO:0007669"/>
    <property type="project" value="InterPro"/>
</dbReference>
<dbReference type="SUPFAM" id="SSF52374">
    <property type="entry name" value="Nucleotidylyl transferase"/>
    <property type="match status" value="1"/>
</dbReference>
<gene>
    <name evidence="6" type="ORF">CTOB1V02_LOCUS12301</name>
</gene>
<dbReference type="Gene3D" id="3.40.50.620">
    <property type="entry name" value="HUPs"/>
    <property type="match status" value="1"/>
</dbReference>
<evidence type="ECO:0000256" key="4">
    <source>
        <dbReference type="ARBA" id="ARBA00029902"/>
    </source>
</evidence>
<dbReference type="InterPro" id="IPR014729">
    <property type="entry name" value="Rossmann-like_a/b/a_fold"/>
</dbReference>
<dbReference type="InterPro" id="IPR003721">
    <property type="entry name" value="Pantoate_ligase"/>
</dbReference>
<dbReference type="HAMAP" id="MF_00158">
    <property type="entry name" value="PanC"/>
    <property type="match status" value="1"/>
</dbReference>
<keyword evidence="2" id="KW-0547">Nucleotide-binding</keyword>
<dbReference type="OrthoDB" id="6490890at2759"/>
<dbReference type="Pfam" id="PF02569">
    <property type="entry name" value="Pantoate_ligase"/>
    <property type="match status" value="1"/>
</dbReference>
<organism evidence="6">
    <name type="scientific">Cyprideis torosa</name>
    <dbReference type="NCBI Taxonomy" id="163714"/>
    <lineage>
        <taxon>Eukaryota</taxon>
        <taxon>Metazoa</taxon>
        <taxon>Ecdysozoa</taxon>
        <taxon>Arthropoda</taxon>
        <taxon>Crustacea</taxon>
        <taxon>Oligostraca</taxon>
        <taxon>Ostracoda</taxon>
        <taxon>Podocopa</taxon>
        <taxon>Podocopida</taxon>
        <taxon>Cytherocopina</taxon>
        <taxon>Cytheroidea</taxon>
        <taxon>Cytherideidae</taxon>
        <taxon>Cyprideis</taxon>
    </lineage>
</organism>
<dbReference type="GO" id="GO:0004592">
    <property type="term" value="F:pantoate-beta-alanine ligase activity"/>
    <property type="evidence" value="ECO:0007669"/>
    <property type="project" value="InterPro"/>
</dbReference>
<dbReference type="NCBIfam" id="TIGR00018">
    <property type="entry name" value="panC"/>
    <property type="match status" value="1"/>
</dbReference>
<sequence length="321" mass="36316">MGALHEGHFALVEKSLQDCDYTICSIFVNPTQFNNAEDFEKYPQTFEQDIEKLQQLGCDFLYAPTVADIYPNGLETDDIYLNGLDNILEGKYRPGHFQGVVTVVSRLFEHIKPHIAYFGEKDFQQLTIIKYMVNQLNLKVKIVGFPTVREENGLALSSRNMRLSTQEKQDATILYNSLLFAKNNIQTYSLNDLYSHIEKEFSNSSLELEYFLIVNEVDLQEPTTMDGNAKLRALIAAYAGKAANIQEGEKVQIVNVNNGERLETYTIPGNSGEIILNGPAARLVQKGDVVIIIAYAYMTPEEYEGFQPTVIFPNEETNLLQ</sequence>
<dbReference type="EMBL" id="OB668835">
    <property type="protein sequence ID" value="CAD7234485.1"/>
    <property type="molecule type" value="Genomic_DNA"/>
</dbReference>
<dbReference type="GO" id="GO:0004068">
    <property type="term" value="F:aspartate 1-decarboxylase activity"/>
    <property type="evidence" value="ECO:0007669"/>
    <property type="project" value="InterPro"/>
</dbReference>
<keyword evidence="3" id="KW-0067">ATP-binding</keyword>
<dbReference type="AlphaFoldDB" id="A0A7R8WME0"/>
<evidence type="ECO:0000256" key="5">
    <source>
        <dbReference type="ARBA" id="ARBA00032806"/>
    </source>
</evidence>
<dbReference type="GO" id="GO:0006523">
    <property type="term" value="P:alanine biosynthetic process"/>
    <property type="evidence" value="ECO:0007669"/>
    <property type="project" value="InterPro"/>
</dbReference>
<protein>
    <recommendedName>
        <fullName evidence="1">Pantoate--beta-alanine ligase</fullName>
    </recommendedName>
    <alternativeName>
        <fullName evidence="5">Pantoate-activating enzyme</fullName>
    </alternativeName>
    <alternativeName>
        <fullName evidence="4">Pantothenate synthetase</fullName>
    </alternativeName>
</protein>
<proteinExistence type="inferred from homology"/>
<dbReference type="PANTHER" id="PTHR21299:SF1">
    <property type="entry name" value="PANTOATE--BETA-ALANINE LIGASE"/>
    <property type="match status" value="1"/>
</dbReference>
<accession>A0A7R8WME0</accession>
<dbReference type="GO" id="GO:0005829">
    <property type="term" value="C:cytosol"/>
    <property type="evidence" value="ECO:0007669"/>
    <property type="project" value="TreeGrafter"/>
</dbReference>